<dbReference type="Proteomes" id="UP000027015">
    <property type="component" value="Unassembled WGS sequence"/>
</dbReference>
<accession>A0A067W8Y9</accession>
<sequence length="175" mass="20015">MANQCFNQAKAVLEFRLDPCHLPQTTTYFSSKTGNQMICSLSERGVFFKTDTSSSLSRLVPSYHFKGIAARTVTTLSGEKAVALELLHADEEVCIPLLVSRDLNNILLDWRVWADTYSLPMLMINEDNRLVVVKDRSDLCRFFSTTLHFKHKRFLLRYSNPLGLRLMIANRVALQ</sequence>
<dbReference type="Pfam" id="PF19596">
    <property type="entry name" value="DUF6101"/>
    <property type="match status" value="1"/>
</dbReference>
<gene>
    <name evidence="1" type="ORF">O9A_00631</name>
</gene>
<proteinExistence type="predicted"/>
<dbReference type="EMBL" id="AHPL01000007">
    <property type="protein sequence ID" value="KEC55351.1"/>
    <property type="molecule type" value="Genomic_DNA"/>
</dbReference>
<dbReference type="AlphaFoldDB" id="A0A067W8Y9"/>
<dbReference type="InterPro" id="IPR046083">
    <property type="entry name" value="DUF6101"/>
</dbReference>
<dbReference type="STRING" id="1134510.O9A_00631"/>
<evidence type="ECO:0000313" key="1">
    <source>
        <dbReference type="EMBL" id="KEC55351.1"/>
    </source>
</evidence>
<name>A0A067W8Y9_9HYPH</name>
<organism evidence="1 2">
    <name type="scientific">Bartonella koehlerae C-29</name>
    <dbReference type="NCBI Taxonomy" id="1134510"/>
    <lineage>
        <taxon>Bacteria</taxon>
        <taxon>Pseudomonadati</taxon>
        <taxon>Pseudomonadota</taxon>
        <taxon>Alphaproteobacteria</taxon>
        <taxon>Hyphomicrobiales</taxon>
        <taxon>Bartonellaceae</taxon>
        <taxon>Bartonella</taxon>
    </lineage>
</organism>
<dbReference type="OrthoDB" id="8449893at2"/>
<dbReference type="eggNOG" id="ENOG5032YZE">
    <property type="taxonomic scope" value="Bacteria"/>
</dbReference>
<protein>
    <submittedName>
        <fullName evidence="1">Uncharacterized protein</fullName>
    </submittedName>
</protein>
<comment type="caution">
    <text evidence="1">The sequence shown here is derived from an EMBL/GenBank/DDBJ whole genome shotgun (WGS) entry which is preliminary data.</text>
</comment>
<evidence type="ECO:0000313" key="2">
    <source>
        <dbReference type="Proteomes" id="UP000027015"/>
    </source>
</evidence>
<dbReference type="HOGENOM" id="CLU_096801_1_0_5"/>
<keyword evidence="2" id="KW-1185">Reference proteome</keyword>
<dbReference type="RefSeq" id="WP_034458690.1">
    <property type="nucleotide sequence ID" value="NZ_CADEAH010000001.1"/>
</dbReference>
<dbReference type="PATRIC" id="fig|1134510.3.peg.737"/>
<reference evidence="1 2" key="1">
    <citation type="submission" date="2012-04" db="EMBL/GenBank/DDBJ databases">
        <title>The Genome Sequence of Bartonella koehlerae C-29.</title>
        <authorList>
            <consortium name="The Broad Institute Genome Sequencing Platform"/>
            <consortium name="The Broad Institute Genome Sequencing Center for Infectious Disease"/>
            <person name="Feldgarden M."/>
            <person name="Kirby J."/>
            <person name="Kosoy M."/>
            <person name="Birtles R."/>
            <person name="Probert W.S."/>
            <person name="Chiaraviglio L."/>
            <person name="Walker B."/>
            <person name="Young S.K."/>
            <person name="Zeng Q."/>
            <person name="Gargeya S."/>
            <person name="Fitzgerald M."/>
            <person name="Haas B."/>
            <person name="Abouelleil A."/>
            <person name="Alvarado L."/>
            <person name="Arachchi H.M."/>
            <person name="Berlin A.M."/>
            <person name="Chapman S.B."/>
            <person name="Goldberg J."/>
            <person name="Griggs A."/>
            <person name="Gujja S."/>
            <person name="Hansen M."/>
            <person name="Howarth C."/>
            <person name="Imamovic A."/>
            <person name="Larimer J."/>
            <person name="McCowen C."/>
            <person name="Montmayeur A."/>
            <person name="Murphy C."/>
            <person name="Neiman D."/>
            <person name="Pearson M."/>
            <person name="Priest M."/>
            <person name="Roberts A."/>
            <person name="Saif S."/>
            <person name="Shea T."/>
            <person name="Sisk P."/>
            <person name="Sykes S."/>
            <person name="Wortman J."/>
            <person name="Nusbaum C."/>
            <person name="Birren B."/>
        </authorList>
    </citation>
    <scope>NUCLEOTIDE SEQUENCE [LARGE SCALE GENOMIC DNA]</scope>
    <source>
        <strain evidence="1 2">C-29</strain>
    </source>
</reference>